<organism evidence="1 2">
    <name type="scientific">Orenia metallireducens</name>
    <dbReference type="NCBI Taxonomy" id="1413210"/>
    <lineage>
        <taxon>Bacteria</taxon>
        <taxon>Bacillati</taxon>
        <taxon>Bacillota</taxon>
        <taxon>Clostridia</taxon>
        <taxon>Halanaerobiales</taxon>
        <taxon>Halobacteroidaceae</taxon>
        <taxon>Orenia</taxon>
    </lineage>
</organism>
<dbReference type="OrthoDB" id="2112491at2"/>
<gene>
    <name evidence="1" type="ORF">SAMN06265827_11523</name>
</gene>
<dbReference type="EMBL" id="OBDZ01000015">
    <property type="protein sequence ID" value="SNY31578.1"/>
    <property type="molecule type" value="Genomic_DNA"/>
</dbReference>
<evidence type="ECO:0000313" key="1">
    <source>
        <dbReference type="EMBL" id="SNY31578.1"/>
    </source>
</evidence>
<dbReference type="Proteomes" id="UP000219573">
    <property type="component" value="Unassembled WGS sequence"/>
</dbReference>
<reference evidence="2" key="1">
    <citation type="submission" date="2017-09" db="EMBL/GenBank/DDBJ databases">
        <authorList>
            <person name="Varghese N."/>
            <person name="Submissions S."/>
        </authorList>
    </citation>
    <scope>NUCLEOTIDE SEQUENCE [LARGE SCALE GENOMIC DNA]</scope>
    <source>
        <strain evidence="2">MSL47</strain>
    </source>
</reference>
<accession>A0A285H750</accession>
<name>A0A285H750_9FIRM</name>
<dbReference type="AlphaFoldDB" id="A0A285H750"/>
<protein>
    <submittedName>
        <fullName evidence="1">Uncharacterized protein</fullName>
    </submittedName>
</protein>
<proteinExistence type="predicted"/>
<evidence type="ECO:0000313" key="2">
    <source>
        <dbReference type="Proteomes" id="UP000219573"/>
    </source>
</evidence>
<dbReference type="RefSeq" id="WP_097018115.1">
    <property type="nucleotide sequence ID" value="NZ_OBDZ01000015.1"/>
</dbReference>
<keyword evidence="2" id="KW-1185">Reference proteome</keyword>
<sequence length="100" mass="11525">MNSYDEQISQSLEAIDQLHQGYNDLAKALEIINKSSNKTYGLSLRFVPKKGIYFIEEGWLKPLDSLPSIDDIIELKFIDKVEEKIKLKITYKSGEVFIID</sequence>